<protein>
    <submittedName>
        <fullName evidence="2">Uncharacterized protein</fullName>
    </submittedName>
</protein>
<dbReference type="Proteomes" id="UP000625711">
    <property type="component" value="Unassembled WGS sequence"/>
</dbReference>
<accession>A0A834J1Z2</accession>
<organism evidence="2 3">
    <name type="scientific">Rhynchophorus ferrugineus</name>
    <name type="common">Red palm weevil</name>
    <name type="synonym">Curculio ferrugineus</name>
    <dbReference type="NCBI Taxonomy" id="354439"/>
    <lineage>
        <taxon>Eukaryota</taxon>
        <taxon>Metazoa</taxon>
        <taxon>Ecdysozoa</taxon>
        <taxon>Arthropoda</taxon>
        <taxon>Hexapoda</taxon>
        <taxon>Insecta</taxon>
        <taxon>Pterygota</taxon>
        <taxon>Neoptera</taxon>
        <taxon>Endopterygota</taxon>
        <taxon>Coleoptera</taxon>
        <taxon>Polyphaga</taxon>
        <taxon>Cucujiformia</taxon>
        <taxon>Curculionidae</taxon>
        <taxon>Dryophthorinae</taxon>
        <taxon>Rhynchophorus</taxon>
    </lineage>
</organism>
<evidence type="ECO:0000313" key="2">
    <source>
        <dbReference type="EMBL" id="KAF7285672.1"/>
    </source>
</evidence>
<proteinExistence type="predicted"/>
<dbReference type="OrthoDB" id="6777263at2759"/>
<evidence type="ECO:0000256" key="1">
    <source>
        <dbReference type="SAM" id="MobiDB-lite"/>
    </source>
</evidence>
<sequence>MDESKQFGSGDEERLSADTGGESGPQSPQEHEHPALRGVLPETSSPVVTPTEPSILSTNGSNQMSPSLNGSDEMIPQSLMVGGRKRPLLAAGPRTAMTPTKRTVMSLLAKARAAQVKHISSHFSGTTTERPPTLVPLLREDYIASGVNLNLI</sequence>
<evidence type="ECO:0000313" key="3">
    <source>
        <dbReference type="Proteomes" id="UP000625711"/>
    </source>
</evidence>
<dbReference type="EMBL" id="JAACXV010000048">
    <property type="protein sequence ID" value="KAF7285672.1"/>
    <property type="molecule type" value="Genomic_DNA"/>
</dbReference>
<comment type="caution">
    <text evidence="2">The sequence shown here is derived from an EMBL/GenBank/DDBJ whole genome shotgun (WGS) entry which is preliminary data.</text>
</comment>
<feature type="region of interest" description="Disordered" evidence="1">
    <location>
        <begin position="1"/>
        <end position="75"/>
    </location>
</feature>
<keyword evidence="3" id="KW-1185">Reference proteome</keyword>
<gene>
    <name evidence="2" type="ORF">GWI33_010250</name>
</gene>
<reference evidence="2" key="1">
    <citation type="submission" date="2020-08" db="EMBL/GenBank/DDBJ databases">
        <title>Genome sequencing and assembly of the red palm weevil Rhynchophorus ferrugineus.</title>
        <authorList>
            <person name="Dias G.B."/>
            <person name="Bergman C.M."/>
            <person name="Manee M."/>
        </authorList>
    </citation>
    <scope>NUCLEOTIDE SEQUENCE</scope>
    <source>
        <strain evidence="2">AA-2017</strain>
        <tissue evidence="2">Whole larva</tissue>
    </source>
</reference>
<name>A0A834J1Z2_RHYFE</name>
<feature type="compositionally biased region" description="Polar residues" evidence="1">
    <location>
        <begin position="42"/>
        <end position="70"/>
    </location>
</feature>
<dbReference type="AlphaFoldDB" id="A0A834J1Z2"/>